<dbReference type="Proteomes" id="UP000782241">
    <property type="component" value="Unassembled WGS sequence"/>
</dbReference>
<evidence type="ECO:0000313" key="3">
    <source>
        <dbReference type="Proteomes" id="UP000782241"/>
    </source>
</evidence>
<dbReference type="Gene3D" id="3.80.10.10">
    <property type="entry name" value="Ribonuclease Inhibitor"/>
    <property type="match status" value="1"/>
</dbReference>
<keyword evidence="3" id="KW-1185">Reference proteome</keyword>
<dbReference type="SUPFAM" id="SSF52047">
    <property type="entry name" value="RNI-like"/>
    <property type="match status" value="1"/>
</dbReference>
<dbReference type="InterPro" id="IPR001810">
    <property type="entry name" value="F-box_dom"/>
</dbReference>
<proteinExistence type="predicted"/>
<name>A0A9P7H7J9_9HYPO</name>
<dbReference type="EMBL" id="JAGPUO010000011">
    <property type="protein sequence ID" value="KAG5659757.1"/>
    <property type="molecule type" value="Genomic_DNA"/>
</dbReference>
<evidence type="ECO:0000313" key="2">
    <source>
        <dbReference type="EMBL" id="KAG5659757.1"/>
    </source>
</evidence>
<feature type="domain" description="F-box" evidence="1">
    <location>
        <begin position="3"/>
        <end position="48"/>
    </location>
</feature>
<dbReference type="PROSITE" id="PS50181">
    <property type="entry name" value="FBOX"/>
    <property type="match status" value="1"/>
</dbReference>
<protein>
    <recommendedName>
        <fullName evidence="1">F-box domain-containing protein</fullName>
    </recommendedName>
</protein>
<sequence>MTSPTLNQLPPEIILDISDCLTSVDIKSLSLVDKTIRQHMVPQLFKHVKVHCPLPRDHVLRSVVAKYGTYVSSLSLQVTFYPNPPNLSYDGTKVNATCAKEGWYWNAYPQSVWARNVDDVPAMYDIIQFKGLPNCTSLTVSADGEDDFASPGEWTESRSRDTSFYLFAEPETYDQVRRAEGKYAWRQAHAEMWRDIARHSQVERLELTNFLPYKASSWLEPEWAEFLGRLKELSVQSYGRVIRDSWLPYVAPGYNAFYREIPTFLFAHAKRLECLQIASHESGFLGANALQFVPHTLPRLRTLRLRDVYITESLEEFLGEHSPSLESLCIDNCVAVGCDAYSPGTPSDPNWGGFWKAVRKGSPVLREFICEHIDNRELGGEGIADEDDSLFVWPYVDMEDPYDSASDCLEVNEEELALANDNQEYRLLMEELARRQQSSLHQSLP</sequence>
<comment type="caution">
    <text evidence="2">The sequence shown here is derived from an EMBL/GenBank/DDBJ whole genome shotgun (WGS) entry which is preliminary data.</text>
</comment>
<dbReference type="InterPro" id="IPR032675">
    <property type="entry name" value="LRR_dom_sf"/>
</dbReference>
<reference evidence="2" key="1">
    <citation type="submission" date="2021-04" db="EMBL/GenBank/DDBJ databases">
        <title>Draft genome of Fusarium avenaceum strain F156N33, isolated from an atmospheric sample in Virginia.</title>
        <authorList>
            <person name="Yang S."/>
            <person name="Vinatzer B.A."/>
            <person name="Coleman J."/>
        </authorList>
    </citation>
    <scope>NUCLEOTIDE SEQUENCE</scope>
    <source>
        <strain evidence="2">F156N33</strain>
    </source>
</reference>
<accession>A0A9P7H7J9</accession>
<dbReference type="AlphaFoldDB" id="A0A9P7H7J9"/>
<evidence type="ECO:0000259" key="1">
    <source>
        <dbReference type="PROSITE" id="PS50181"/>
    </source>
</evidence>
<organism evidence="2 3">
    <name type="scientific">Fusarium avenaceum</name>
    <dbReference type="NCBI Taxonomy" id="40199"/>
    <lineage>
        <taxon>Eukaryota</taxon>
        <taxon>Fungi</taxon>
        <taxon>Dikarya</taxon>
        <taxon>Ascomycota</taxon>
        <taxon>Pezizomycotina</taxon>
        <taxon>Sordariomycetes</taxon>
        <taxon>Hypocreomycetidae</taxon>
        <taxon>Hypocreales</taxon>
        <taxon>Nectriaceae</taxon>
        <taxon>Fusarium</taxon>
        <taxon>Fusarium tricinctum species complex</taxon>
    </lineage>
</organism>
<gene>
    <name evidence="2" type="ORF">KAF25_002316</name>
</gene>